<comment type="caution">
    <text evidence="5">The sequence shown here is derived from an EMBL/GenBank/DDBJ whole genome shotgun (WGS) entry which is preliminary data.</text>
</comment>
<evidence type="ECO:0000256" key="1">
    <source>
        <dbReference type="ARBA" id="ARBA00023015"/>
    </source>
</evidence>
<dbReference type="Proteomes" id="UP001420932">
    <property type="component" value="Unassembled WGS sequence"/>
</dbReference>
<evidence type="ECO:0008006" key="7">
    <source>
        <dbReference type="Google" id="ProtNLM"/>
    </source>
</evidence>
<feature type="region of interest" description="SAW" evidence="3">
    <location>
        <begin position="550"/>
        <end position="630"/>
    </location>
</feature>
<keyword evidence="1" id="KW-0805">Transcription regulation</keyword>
<gene>
    <name evidence="5" type="ORF">Syun_013211</name>
</gene>
<keyword evidence="2" id="KW-0804">Transcription</keyword>
<dbReference type="InterPro" id="IPR005202">
    <property type="entry name" value="TF_GRAS"/>
</dbReference>
<comment type="caution">
    <text evidence="3">Lacks conserved residue(s) required for the propagation of feature annotation.</text>
</comment>
<accession>A0AAP0K100</accession>
<reference evidence="5 6" key="1">
    <citation type="submission" date="2024-01" db="EMBL/GenBank/DDBJ databases">
        <title>Genome assemblies of Stephania.</title>
        <authorList>
            <person name="Yang L."/>
        </authorList>
    </citation>
    <scope>NUCLEOTIDE SEQUENCE [LARGE SCALE GENOMIC DNA]</scope>
    <source>
        <strain evidence="5">YNDBR</strain>
        <tissue evidence="5">Leaf</tissue>
    </source>
</reference>
<organism evidence="5 6">
    <name type="scientific">Stephania yunnanensis</name>
    <dbReference type="NCBI Taxonomy" id="152371"/>
    <lineage>
        <taxon>Eukaryota</taxon>
        <taxon>Viridiplantae</taxon>
        <taxon>Streptophyta</taxon>
        <taxon>Embryophyta</taxon>
        <taxon>Tracheophyta</taxon>
        <taxon>Spermatophyta</taxon>
        <taxon>Magnoliopsida</taxon>
        <taxon>Ranunculales</taxon>
        <taxon>Menispermaceae</taxon>
        <taxon>Menispermoideae</taxon>
        <taxon>Cissampelideae</taxon>
        <taxon>Stephania</taxon>
    </lineage>
</organism>
<dbReference type="PANTHER" id="PTHR31636">
    <property type="entry name" value="OSJNBA0084A10.13 PROTEIN-RELATED"/>
    <property type="match status" value="1"/>
</dbReference>
<dbReference type="AlphaFoldDB" id="A0AAP0K100"/>
<feature type="region of interest" description="Leucine repeat II (LRII)" evidence="3">
    <location>
        <begin position="405"/>
        <end position="437"/>
    </location>
</feature>
<evidence type="ECO:0000256" key="4">
    <source>
        <dbReference type="SAM" id="MobiDB-lite"/>
    </source>
</evidence>
<feature type="compositionally biased region" description="Low complexity" evidence="4">
    <location>
        <begin position="110"/>
        <end position="121"/>
    </location>
</feature>
<keyword evidence="6" id="KW-1185">Reference proteome</keyword>
<evidence type="ECO:0000313" key="5">
    <source>
        <dbReference type="EMBL" id="KAK9143811.1"/>
    </source>
</evidence>
<feature type="region of interest" description="Disordered" evidence="4">
    <location>
        <begin position="195"/>
        <end position="244"/>
    </location>
</feature>
<evidence type="ECO:0000313" key="6">
    <source>
        <dbReference type="Proteomes" id="UP001420932"/>
    </source>
</evidence>
<proteinExistence type="inferred from homology"/>
<comment type="similarity">
    <text evidence="3">Belongs to the GRAS family.</text>
</comment>
<feature type="region of interest" description="Disordered" evidence="4">
    <location>
        <begin position="99"/>
        <end position="137"/>
    </location>
</feature>
<dbReference type="PROSITE" id="PS50985">
    <property type="entry name" value="GRAS"/>
    <property type="match status" value="1"/>
</dbReference>
<feature type="short sequence motif" description="VHIID" evidence="3">
    <location>
        <begin position="352"/>
        <end position="356"/>
    </location>
</feature>
<evidence type="ECO:0000256" key="3">
    <source>
        <dbReference type="PROSITE-ProRule" id="PRU01191"/>
    </source>
</evidence>
<name>A0AAP0K100_9MAGN</name>
<sequence length="630" mass="69028">MGGPTPTLTPSFGVKRSIAELERQQLMQQQVGFLRSVKQRSHFNHTSPISPLSPFDHFSPDSRFGVQHGRFTNPFVQQVQHGRSSPIIINNVNGNAVVSFSSSSPPPPTTTTTTATTTTTSQGGPQRVGGETEAPPAPVIQMRSRLQQLEKHLLDDDDDDDVLVAVNDDDCDVSSVVTSSEWSETMQSLIITPPTKTTTTQQQQQQQQQQVPFSTTSPTSSSNSSCSSTLTTSTSSSLPSLPSSCSPIQSLKDAATAISESKTDVAASILDRLKQISNARGDPEQRLISYMLSSLRSRLNPTESPPPVSELSSPEHLLATQLLYEASPCFKLSFMAANLAILDSINPQSNSIHILDFDIGQGSQYVTLIYALAEKKPPIPITLKITTIIDPAPRSHPQSEDKLGVVGDFLKKLAERVGLRVRFRVLKMNTSELTRDALSAVSCYDEHDEEEEVLAVNFAFRLHKLADESVSTENPRDELLRVVKGLRPRVVTVAEQEMNCNTNTFVARVGEASGYYQALFDSLDSVMTREGSDRVRVEECLGRKAANSVACEGRDRVERCEVFGKWRARMGMAGFELRPLSQHVAESMRARLHSSFKNGGNSAGFTVKEENGAISFGWKGRTLTVVSAWR</sequence>
<dbReference type="EMBL" id="JBBNAF010000005">
    <property type="protein sequence ID" value="KAK9143811.1"/>
    <property type="molecule type" value="Genomic_DNA"/>
</dbReference>
<dbReference type="Pfam" id="PF03514">
    <property type="entry name" value="GRAS"/>
    <property type="match status" value="1"/>
</dbReference>
<protein>
    <recommendedName>
        <fullName evidence="7">Scarecrow-like protein 8</fullName>
    </recommendedName>
</protein>
<evidence type="ECO:0000256" key="2">
    <source>
        <dbReference type="ARBA" id="ARBA00023163"/>
    </source>
</evidence>